<comment type="similarity">
    <text evidence="1">Belongs to the NAD(P)-dependent epimerase/dehydratase family.</text>
</comment>
<proteinExistence type="inferred from homology"/>
<dbReference type="InterPro" id="IPR036291">
    <property type="entry name" value="NAD(P)-bd_dom_sf"/>
</dbReference>
<evidence type="ECO:0000256" key="1">
    <source>
        <dbReference type="ARBA" id="ARBA00007637"/>
    </source>
</evidence>
<gene>
    <name evidence="3" type="ORF">J0A67_03590</name>
</gene>
<dbReference type="PANTHER" id="PTHR43000">
    <property type="entry name" value="DTDP-D-GLUCOSE 4,6-DEHYDRATASE-RELATED"/>
    <property type="match status" value="1"/>
</dbReference>
<dbReference type="EMBL" id="JAFKCW010000001">
    <property type="protein sequence ID" value="MBN7799926.1"/>
    <property type="molecule type" value="Genomic_DNA"/>
</dbReference>
<name>A0ABS3BNV2_9BACT</name>
<dbReference type="CDD" id="cd08946">
    <property type="entry name" value="SDR_e"/>
    <property type="match status" value="1"/>
</dbReference>
<dbReference type="SUPFAM" id="SSF51735">
    <property type="entry name" value="NAD(P)-binding Rossmann-fold domains"/>
    <property type="match status" value="1"/>
</dbReference>
<keyword evidence="4" id="KW-1185">Reference proteome</keyword>
<dbReference type="Proteomes" id="UP000664698">
    <property type="component" value="Unassembled WGS sequence"/>
</dbReference>
<accession>A0ABS3BNV2</accession>
<evidence type="ECO:0000313" key="4">
    <source>
        <dbReference type="Proteomes" id="UP000664698"/>
    </source>
</evidence>
<evidence type="ECO:0000313" key="3">
    <source>
        <dbReference type="EMBL" id="MBN7799926.1"/>
    </source>
</evidence>
<protein>
    <submittedName>
        <fullName evidence="3">NAD-dependent epimerase/dehydratase family protein</fullName>
    </submittedName>
</protein>
<comment type="caution">
    <text evidence="3">The sequence shown here is derived from an EMBL/GenBank/DDBJ whole genome shotgun (WGS) entry which is preliminary data.</text>
</comment>
<feature type="domain" description="NAD-dependent epimerase/dehydratase" evidence="2">
    <location>
        <begin position="1"/>
        <end position="212"/>
    </location>
</feature>
<dbReference type="Gene3D" id="3.40.50.720">
    <property type="entry name" value="NAD(P)-binding Rossmann-like Domain"/>
    <property type="match status" value="1"/>
</dbReference>
<evidence type="ECO:0000259" key="2">
    <source>
        <dbReference type="Pfam" id="PF01370"/>
    </source>
</evidence>
<dbReference type="Pfam" id="PF01370">
    <property type="entry name" value="Epimerase"/>
    <property type="match status" value="1"/>
</dbReference>
<reference evidence="3 4" key="1">
    <citation type="submission" date="2021-03" db="EMBL/GenBank/DDBJ databases">
        <title>novel species isolated from a fishpond in China.</title>
        <authorList>
            <person name="Lu H."/>
            <person name="Cai Z."/>
        </authorList>
    </citation>
    <scope>NUCLEOTIDE SEQUENCE [LARGE SCALE GENOMIC DNA]</scope>
    <source>
        <strain evidence="3 4">JCM 31546</strain>
    </source>
</reference>
<dbReference type="InterPro" id="IPR001509">
    <property type="entry name" value="Epimerase_deHydtase"/>
</dbReference>
<organism evidence="3 4">
    <name type="scientific">Algoriphagus aestuariicola</name>
    <dbReference type="NCBI Taxonomy" id="1852016"/>
    <lineage>
        <taxon>Bacteria</taxon>
        <taxon>Pseudomonadati</taxon>
        <taxon>Bacteroidota</taxon>
        <taxon>Cytophagia</taxon>
        <taxon>Cytophagales</taxon>
        <taxon>Cyclobacteriaceae</taxon>
        <taxon>Algoriphagus</taxon>
    </lineage>
</organism>
<sequence>MLLLGGSGYIGTHLSRKLKSNGFSKVFVGSRNSSGTGGVGLDITDVSSVRQIKAGNFDFIVNLTGQISRPIDACLNQNTLGIQNLIAACGEHSTLVHLSSVGVYGSGESVDESSPCNPETPYSALKLAAENLLVNGLDQHQRLIVRLSNIYGSSQPKGVFAYLKKSALSDAFLEFNNDGTLVRSFLHVEDLVSGLLALLEKNEEIQSPIVNIVGKDRYTVTQLIELFEGKFHVSYRKQFDPIKPYDNMLSISDRIFRQMTDFKEQYSLDTYIDELVDHAN</sequence>